<dbReference type="Pfam" id="PF25954">
    <property type="entry name" value="Beta-barrel_RND_2"/>
    <property type="match status" value="1"/>
</dbReference>
<evidence type="ECO:0000256" key="3">
    <source>
        <dbReference type="SAM" id="Phobius"/>
    </source>
</evidence>
<accession>A0A928UVS5</accession>
<evidence type="ECO:0000259" key="4">
    <source>
        <dbReference type="Pfam" id="PF25954"/>
    </source>
</evidence>
<name>A0A928UVS5_9SPHI</name>
<proteinExistence type="inferred from homology"/>
<protein>
    <submittedName>
        <fullName evidence="7">Efflux transporter periplasmic adaptor subunit</fullName>
    </submittedName>
</protein>
<reference evidence="7" key="1">
    <citation type="submission" date="2018-02" db="EMBL/GenBank/DDBJ databases">
        <authorList>
            <person name="Vasarhelyi B.M."/>
            <person name="Deshmukh S."/>
            <person name="Balint B."/>
            <person name="Kukolya J."/>
        </authorList>
    </citation>
    <scope>NUCLEOTIDE SEQUENCE</scope>
    <source>
        <strain evidence="7">KB22</strain>
    </source>
</reference>
<feature type="domain" description="CzcB-like barrel-sandwich hybrid" evidence="5">
    <location>
        <begin position="70"/>
        <end position="196"/>
    </location>
</feature>
<dbReference type="NCBIfam" id="TIGR01730">
    <property type="entry name" value="RND_mfp"/>
    <property type="match status" value="1"/>
</dbReference>
<dbReference type="PANTHER" id="PTHR30469">
    <property type="entry name" value="MULTIDRUG RESISTANCE PROTEIN MDTA"/>
    <property type="match status" value="1"/>
</dbReference>
<organism evidence="7 8">
    <name type="scientific">Sphingobacterium hungaricum</name>
    <dbReference type="NCBI Taxonomy" id="2082723"/>
    <lineage>
        <taxon>Bacteria</taxon>
        <taxon>Pseudomonadati</taxon>
        <taxon>Bacteroidota</taxon>
        <taxon>Sphingobacteriia</taxon>
        <taxon>Sphingobacteriales</taxon>
        <taxon>Sphingobacteriaceae</taxon>
        <taxon>Sphingobacterium</taxon>
    </lineage>
</organism>
<feature type="domain" description="CusB-like beta-barrel" evidence="4">
    <location>
        <begin position="203"/>
        <end position="276"/>
    </location>
</feature>
<evidence type="ECO:0000256" key="1">
    <source>
        <dbReference type="ARBA" id="ARBA00009477"/>
    </source>
</evidence>
<dbReference type="PANTHER" id="PTHR30469:SF15">
    <property type="entry name" value="HLYD FAMILY OF SECRETION PROTEINS"/>
    <property type="match status" value="1"/>
</dbReference>
<dbReference type="InterPro" id="IPR058637">
    <property type="entry name" value="YknX-like_C"/>
</dbReference>
<sequence>MKRTIITIIIIVAALGGIYYVLTKNKAKNEAEVQVVAQRNASVLVQLDTVKQQDVNLQYIANGTFIPAQEVTVSAEASGKVTRVLVDEGSRVSAGQTLAIVEGDKLNVTVANSQAEYNNAEAEVKRFESAFSSGGVTQQQVDQAKLRFENAKNALKSSKLNAGDITIRSLVSGIVNSRKIEPGTYVSPGTPAFDIVNVSTLKLRVNVDEKNVAALKVGNQIAINVSVYPDKSFTGRITFIAPKADGSLNFPVEIEVKNTSDNLLRAGMYGTASFGENANINALVVPRNAFVGSVSSNTVFVMQQDSTAKMVKITSGRNFGNDIEVLGGLKAGDKVITSGQINLLDGTKVSAIK</sequence>
<comment type="caution">
    <text evidence="7">The sequence shown here is derived from an EMBL/GenBank/DDBJ whole genome shotgun (WGS) entry which is preliminary data.</text>
</comment>
<feature type="coiled-coil region" evidence="2">
    <location>
        <begin position="103"/>
        <end position="161"/>
    </location>
</feature>
<dbReference type="Gene3D" id="2.40.50.100">
    <property type="match status" value="1"/>
</dbReference>
<evidence type="ECO:0000256" key="2">
    <source>
        <dbReference type="SAM" id="Coils"/>
    </source>
</evidence>
<evidence type="ECO:0000313" key="8">
    <source>
        <dbReference type="Proteomes" id="UP000616201"/>
    </source>
</evidence>
<dbReference type="Gene3D" id="2.40.30.170">
    <property type="match status" value="1"/>
</dbReference>
<evidence type="ECO:0000313" key="7">
    <source>
        <dbReference type="EMBL" id="MBE8712431.1"/>
    </source>
</evidence>
<feature type="domain" description="YknX-like C-terminal permuted SH3-like" evidence="6">
    <location>
        <begin position="282"/>
        <end position="350"/>
    </location>
</feature>
<dbReference type="Gene3D" id="1.10.287.470">
    <property type="entry name" value="Helix hairpin bin"/>
    <property type="match status" value="1"/>
</dbReference>
<dbReference type="Pfam" id="PF25973">
    <property type="entry name" value="BSH_CzcB"/>
    <property type="match status" value="1"/>
</dbReference>
<evidence type="ECO:0000259" key="6">
    <source>
        <dbReference type="Pfam" id="PF25989"/>
    </source>
</evidence>
<keyword evidence="3" id="KW-0472">Membrane</keyword>
<evidence type="ECO:0000259" key="5">
    <source>
        <dbReference type="Pfam" id="PF25973"/>
    </source>
</evidence>
<feature type="transmembrane region" description="Helical" evidence="3">
    <location>
        <begin position="5"/>
        <end position="22"/>
    </location>
</feature>
<keyword evidence="8" id="KW-1185">Reference proteome</keyword>
<dbReference type="EMBL" id="PRDK01000001">
    <property type="protein sequence ID" value="MBE8712431.1"/>
    <property type="molecule type" value="Genomic_DNA"/>
</dbReference>
<dbReference type="InterPro" id="IPR006143">
    <property type="entry name" value="RND_pump_MFP"/>
</dbReference>
<dbReference type="SUPFAM" id="SSF111369">
    <property type="entry name" value="HlyD-like secretion proteins"/>
    <property type="match status" value="1"/>
</dbReference>
<dbReference type="InterPro" id="IPR058792">
    <property type="entry name" value="Beta-barrel_RND_2"/>
</dbReference>
<gene>
    <name evidence="7" type="ORF">C4F49_01885</name>
</gene>
<keyword evidence="2" id="KW-0175">Coiled coil</keyword>
<comment type="similarity">
    <text evidence="1">Belongs to the membrane fusion protein (MFP) (TC 8.A.1) family.</text>
</comment>
<dbReference type="Gene3D" id="2.40.420.20">
    <property type="match status" value="1"/>
</dbReference>
<dbReference type="AlphaFoldDB" id="A0A928UVS5"/>
<dbReference type="InterPro" id="IPR058647">
    <property type="entry name" value="BSH_CzcB-like"/>
</dbReference>
<keyword evidence="3" id="KW-1133">Transmembrane helix</keyword>
<dbReference type="Pfam" id="PF25989">
    <property type="entry name" value="YknX_C"/>
    <property type="match status" value="1"/>
</dbReference>
<dbReference type="Proteomes" id="UP000616201">
    <property type="component" value="Unassembled WGS sequence"/>
</dbReference>
<dbReference type="GO" id="GO:0015562">
    <property type="term" value="F:efflux transmembrane transporter activity"/>
    <property type="evidence" value="ECO:0007669"/>
    <property type="project" value="TreeGrafter"/>
</dbReference>
<dbReference type="GO" id="GO:1990281">
    <property type="term" value="C:efflux pump complex"/>
    <property type="evidence" value="ECO:0007669"/>
    <property type="project" value="TreeGrafter"/>
</dbReference>
<dbReference type="RefSeq" id="WP_196934766.1">
    <property type="nucleotide sequence ID" value="NZ_MU158698.1"/>
</dbReference>
<keyword evidence="3" id="KW-0812">Transmembrane</keyword>